<dbReference type="AlphaFoldDB" id="A0A233SEH4"/>
<evidence type="ECO:0000313" key="1">
    <source>
        <dbReference type="EMBL" id="OXY94054.1"/>
    </source>
</evidence>
<protein>
    <submittedName>
        <fullName evidence="1">Uncharacterized protein</fullName>
    </submittedName>
</protein>
<gene>
    <name evidence="1" type="ORF">BEK98_19395</name>
</gene>
<reference evidence="1 2" key="1">
    <citation type="submission" date="2016-07" db="EMBL/GenBank/DDBJ databases">
        <title>Draft genome of Streptomyces diastatochromogenes.</title>
        <authorList>
            <person name="Podduturi R."/>
            <person name="Lukassen M.B."/>
            <person name="Clausen N."/>
            <person name="Nielsen J.L."/>
            <person name="Jorgensen N.O."/>
        </authorList>
    </citation>
    <scope>NUCLEOTIDE SEQUENCE [LARGE SCALE GENOMIC DNA]</scope>
    <source>
        <strain evidence="1 2">DSM 40608</strain>
    </source>
</reference>
<evidence type="ECO:0000313" key="2">
    <source>
        <dbReference type="Proteomes" id="UP000215483"/>
    </source>
</evidence>
<proteinExistence type="predicted"/>
<name>A0A233SEH4_STRDA</name>
<accession>A0A233SEH4</accession>
<dbReference type="Proteomes" id="UP000215483">
    <property type="component" value="Unassembled WGS sequence"/>
</dbReference>
<sequence>MVPGMRCWICGSDRLSPVGELTSGERWGERLRLKFRRPGILKPRPVFDAGLARACRDCGALFPFLDEYARQELDAIGDDLTDVEGAQSHHYGVSDGSGP</sequence>
<keyword evidence="2" id="KW-1185">Reference proteome</keyword>
<organism evidence="1 2">
    <name type="scientific">Streptomyces diastatochromogenes</name>
    <dbReference type="NCBI Taxonomy" id="42236"/>
    <lineage>
        <taxon>Bacteria</taxon>
        <taxon>Bacillati</taxon>
        <taxon>Actinomycetota</taxon>
        <taxon>Actinomycetes</taxon>
        <taxon>Kitasatosporales</taxon>
        <taxon>Streptomycetaceae</taxon>
        <taxon>Streptomyces</taxon>
    </lineage>
</organism>
<dbReference type="EMBL" id="MCGQ01000016">
    <property type="protein sequence ID" value="OXY94054.1"/>
    <property type="molecule type" value="Genomic_DNA"/>
</dbReference>
<comment type="caution">
    <text evidence="1">The sequence shown here is derived from an EMBL/GenBank/DDBJ whole genome shotgun (WGS) entry which is preliminary data.</text>
</comment>